<organism evidence="7 8">
    <name type="scientific">Ficus carica</name>
    <name type="common">Common fig</name>
    <dbReference type="NCBI Taxonomy" id="3494"/>
    <lineage>
        <taxon>Eukaryota</taxon>
        <taxon>Viridiplantae</taxon>
        <taxon>Streptophyta</taxon>
        <taxon>Embryophyta</taxon>
        <taxon>Tracheophyta</taxon>
        <taxon>Spermatophyta</taxon>
        <taxon>Magnoliopsida</taxon>
        <taxon>eudicotyledons</taxon>
        <taxon>Gunneridae</taxon>
        <taxon>Pentapetalae</taxon>
        <taxon>rosids</taxon>
        <taxon>fabids</taxon>
        <taxon>Rosales</taxon>
        <taxon>Moraceae</taxon>
        <taxon>Ficeae</taxon>
        <taxon>Ficus</taxon>
    </lineage>
</organism>
<reference evidence="7" key="1">
    <citation type="submission" date="2023-07" db="EMBL/GenBank/DDBJ databases">
        <title>draft genome sequence of fig (Ficus carica).</title>
        <authorList>
            <person name="Takahashi T."/>
            <person name="Nishimura K."/>
        </authorList>
    </citation>
    <scope>NUCLEOTIDE SEQUENCE</scope>
</reference>
<evidence type="ECO:0000256" key="3">
    <source>
        <dbReference type="ARBA" id="ARBA00022729"/>
    </source>
</evidence>
<comment type="caution">
    <text evidence="7">The sequence shown here is derived from an EMBL/GenBank/DDBJ whole genome shotgun (WGS) entry which is preliminary data.</text>
</comment>
<evidence type="ECO:0000256" key="5">
    <source>
        <dbReference type="ARBA" id="ARBA00023136"/>
    </source>
</evidence>
<dbReference type="Proteomes" id="UP001187192">
    <property type="component" value="Unassembled WGS sequence"/>
</dbReference>
<evidence type="ECO:0000256" key="2">
    <source>
        <dbReference type="ARBA" id="ARBA00022448"/>
    </source>
</evidence>
<proteinExistence type="predicted"/>
<evidence type="ECO:0000313" key="7">
    <source>
        <dbReference type="EMBL" id="GMN27804.1"/>
    </source>
</evidence>
<gene>
    <name evidence="7" type="ORF">TIFTF001_001819</name>
</gene>
<name>A0AA88D5R5_FICCA</name>
<evidence type="ECO:0000259" key="6">
    <source>
        <dbReference type="PROSITE" id="PS50836"/>
    </source>
</evidence>
<keyword evidence="2" id="KW-0813">Transport</keyword>
<dbReference type="PANTHER" id="PTHR23130:SF159">
    <property type="entry name" value="OS08G0335600 PROTEIN"/>
    <property type="match status" value="1"/>
</dbReference>
<evidence type="ECO:0000256" key="4">
    <source>
        <dbReference type="ARBA" id="ARBA00022982"/>
    </source>
</evidence>
<accession>A0AA88D5R5</accession>
<comment type="subcellular location">
    <subcellularLocation>
        <location evidence="1">Membrane</location>
    </subcellularLocation>
</comment>
<dbReference type="PANTHER" id="PTHR23130">
    <property type="entry name" value="CYTOCHROME B561 AND DOMON DOMAIN-CONTAINING PROTEIN"/>
    <property type="match status" value="1"/>
</dbReference>
<dbReference type="EMBL" id="BTGU01000002">
    <property type="protein sequence ID" value="GMN27804.1"/>
    <property type="molecule type" value="Genomic_DNA"/>
</dbReference>
<dbReference type="Pfam" id="PF04526">
    <property type="entry name" value="DUF568"/>
    <property type="match status" value="1"/>
</dbReference>
<feature type="domain" description="DOMON" evidence="6">
    <location>
        <begin position="32"/>
        <end position="157"/>
    </location>
</feature>
<keyword evidence="8" id="KW-1185">Reference proteome</keyword>
<keyword evidence="5" id="KW-0472">Membrane</keyword>
<sequence length="174" mass="18576">MSQVLTFYAQTCSKHIFSSNRSFGSCRDLPVLDAHLHWNYMPSTKSIQIAYRAAQTSEGWIAWGINPTGTGMVGSQAIVAFRGSNGSMTAYPTSITSYNPSLQPSSLSFQVSNISAEYAKGQMTIFAVVGQLATGTSVNHVWQAGRSVSDNIPQGHGTSGPNIQSMATVDFLSG</sequence>
<dbReference type="GO" id="GO:0016020">
    <property type="term" value="C:membrane"/>
    <property type="evidence" value="ECO:0007669"/>
    <property type="project" value="UniProtKB-SubCell"/>
</dbReference>
<dbReference type="CDD" id="cd09629">
    <property type="entry name" value="DOMON_CIL1_like"/>
    <property type="match status" value="1"/>
</dbReference>
<dbReference type="InterPro" id="IPR045265">
    <property type="entry name" value="AIR12_DOMON"/>
</dbReference>
<evidence type="ECO:0000256" key="1">
    <source>
        <dbReference type="ARBA" id="ARBA00004370"/>
    </source>
</evidence>
<dbReference type="AlphaFoldDB" id="A0AA88D5R5"/>
<evidence type="ECO:0000313" key="8">
    <source>
        <dbReference type="Proteomes" id="UP001187192"/>
    </source>
</evidence>
<dbReference type="PROSITE" id="PS50836">
    <property type="entry name" value="DOMON"/>
    <property type="match status" value="1"/>
</dbReference>
<keyword evidence="3" id="KW-0732">Signal</keyword>
<keyword evidence="4" id="KW-0249">Electron transport</keyword>
<protein>
    <recommendedName>
        <fullName evidence="6">DOMON domain-containing protein</fullName>
    </recommendedName>
</protein>
<dbReference type="InterPro" id="IPR005018">
    <property type="entry name" value="DOMON_domain"/>
</dbReference>